<feature type="region of interest" description="Disordered" evidence="16">
    <location>
        <begin position="29"/>
        <end position="67"/>
    </location>
</feature>
<evidence type="ECO:0000256" key="7">
    <source>
        <dbReference type="ARBA" id="ARBA00022946"/>
    </source>
</evidence>
<comment type="pathway">
    <text evidence="2">Lipid metabolism; fatty acid biosynthesis.</text>
</comment>
<evidence type="ECO:0000256" key="4">
    <source>
        <dbReference type="ARBA" id="ARBA00022516"/>
    </source>
</evidence>
<dbReference type="GO" id="GO:0006633">
    <property type="term" value="P:fatty acid biosynthetic process"/>
    <property type="evidence" value="ECO:0007669"/>
    <property type="project" value="UniProtKB-KW"/>
</dbReference>
<name>A0A669BW48_ORENI</name>
<dbReference type="GO" id="GO:0004314">
    <property type="term" value="F:[acyl-carrier-protein] S-malonyltransferase activity"/>
    <property type="evidence" value="ECO:0007669"/>
    <property type="project" value="UniProtKB-EC"/>
</dbReference>
<organism evidence="17 18">
    <name type="scientific">Oreochromis niloticus</name>
    <name type="common">Nile tilapia</name>
    <name type="synonym">Tilapia nilotica</name>
    <dbReference type="NCBI Taxonomy" id="8128"/>
    <lineage>
        <taxon>Eukaryota</taxon>
        <taxon>Metazoa</taxon>
        <taxon>Chordata</taxon>
        <taxon>Craniata</taxon>
        <taxon>Vertebrata</taxon>
        <taxon>Euteleostomi</taxon>
        <taxon>Actinopterygii</taxon>
        <taxon>Neopterygii</taxon>
        <taxon>Teleostei</taxon>
        <taxon>Neoteleostei</taxon>
        <taxon>Acanthomorphata</taxon>
        <taxon>Ovalentaria</taxon>
        <taxon>Cichlomorphae</taxon>
        <taxon>Cichliformes</taxon>
        <taxon>Cichlidae</taxon>
        <taxon>African cichlids</taxon>
        <taxon>Pseudocrenilabrinae</taxon>
        <taxon>Oreochromini</taxon>
        <taxon>Oreochromis</taxon>
    </lineage>
</organism>
<evidence type="ECO:0000313" key="18">
    <source>
        <dbReference type="Proteomes" id="UP000005207"/>
    </source>
</evidence>
<dbReference type="InParanoid" id="A0A669BW48"/>
<dbReference type="InterPro" id="IPR052760">
    <property type="entry name" value="Mitochondrial_malonyltrans"/>
</dbReference>
<dbReference type="SUPFAM" id="SSF52151">
    <property type="entry name" value="FabD/lysophospholipase-like"/>
    <property type="match status" value="1"/>
</dbReference>
<evidence type="ECO:0000256" key="13">
    <source>
        <dbReference type="ARBA" id="ARBA00069490"/>
    </source>
</evidence>
<feature type="compositionally biased region" description="Pro residues" evidence="16">
    <location>
        <begin position="40"/>
        <end position="53"/>
    </location>
</feature>
<keyword evidence="5" id="KW-0808">Transferase</keyword>
<comment type="catalytic activity">
    <reaction evidence="11">
        <text>holo-[ACP] + malonyl-CoA = malonyl-[ACP] + CoA</text>
        <dbReference type="Rhea" id="RHEA:41792"/>
        <dbReference type="Rhea" id="RHEA-COMP:9623"/>
        <dbReference type="Rhea" id="RHEA-COMP:9685"/>
        <dbReference type="ChEBI" id="CHEBI:57287"/>
        <dbReference type="ChEBI" id="CHEBI:57384"/>
        <dbReference type="ChEBI" id="CHEBI:64479"/>
        <dbReference type="ChEBI" id="CHEBI:78449"/>
        <dbReference type="EC" id="2.3.1.39"/>
    </reaction>
    <physiologicalReaction direction="left-to-right" evidence="11">
        <dbReference type="Rhea" id="RHEA:41793"/>
    </physiologicalReaction>
</comment>
<keyword evidence="10" id="KW-0275">Fatty acid biosynthesis</keyword>
<keyword evidence="18" id="KW-1185">Reference proteome</keyword>
<reference evidence="17" key="2">
    <citation type="submission" date="2025-09" db="UniProtKB">
        <authorList>
            <consortium name="Ensembl"/>
        </authorList>
    </citation>
    <scope>IDENTIFICATION</scope>
</reference>
<dbReference type="PANTHER" id="PTHR47170:SF2">
    <property type="entry name" value="MALONYL-COA:ACP TRANSACYLASE (MAT) DOMAIN-CONTAINING PROTEIN"/>
    <property type="match status" value="1"/>
</dbReference>
<dbReference type="Gene3D" id="3.40.366.10">
    <property type="entry name" value="Malonyl-Coenzyme A Acyl Carrier Protein, domain 2"/>
    <property type="match status" value="1"/>
</dbReference>
<evidence type="ECO:0000256" key="11">
    <source>
        <dbReference type="ARBA" id="ARBA00048404"/>
    </source>
</evidence>
<evidence type="ECO:0000256" key="5">
    <source>
        <dbReference type="ARBA" id="ARBA00022679"/>
    </source>
</evidence>
<evidence type="ECO:0000256" key="9">
    <source>
        <dbReference type="ARBA" id="ARBA00023128"/>
    </source>
</evidence>
<dbReference type="Gene3D" id="3.30.70.250">
    <property type="entry name" value="Malonyl-CoA ACP transacylase, ACP-binding"/>
    <property type="match status" value="1"/>
</dbReference>
<keyword evidence="4" id="KW-0444">Lipid biosynthesis</keyword>
<dbReference type="EC" id="2.3.1.39" evidence="3"/>
<dbReference type="FunFam" id="3.30.70.250:FF:000005">
    <property type="entry name" value="Malonyl-CoA-acyl carrier protein transacylase, mitochondrial"/>
    <property type="match status" value="1"/>
</dbReference>
<dbReference type="AlphaFoldDB" id="A0A669BW48"/>
<dbReference type="GO" id="GO:0005739">
    <property type="term" value="C:mitochondrion"/>
    <property type="evidence" value="ECO:0007669"/>
    <property type="project" value="UniProtKB-SubCell"/>
</dbReference>
<comment type="subcellular location">
    <subcellularLocation>
        <location evidence="1">Mitochondrion</location>
    </subcellularLocation>
</comment>
<evidence type="ECO:0000256" key="14">
    <source>
        <dbReference type="ARBA" id="ARBA00077751"/>
    </source>
</evidence>
<dbReference type="InterPro" id="IPR016035">
    <property type="entry name" value="Acyl_Trfase/lysoPLipase"/>
</dbReference>
<reference evidence="17" key="1">
    <citation type="submission" date="2025-08" db="UniProtKB">
        <authorList>
            <consortium name="Ensembl"/>
        </authorList>
    </citation>
    <scope>IDENTIFICATION</scope>
</reference>
<evidence type="ECO:0000256" key="2">
    <source>
        <dbReference type="ARBA" id="ARBA00005194"/>
    </source>
</evidence>
<dbReference type="InterPro" id="IPR001227">
    <property type="entry name" value="Ac_transferase_dom_sf"/>
</dbReference>
<evidence type="ECO:0000256" key="12">
    <source>
        <dbReference type="ARBA" id="ARBA00061523"/>
    </source>
</evidence>
<evidence type="ECO:0000256" key="10">
    <source>
        <dbReference type="ARBA" id="ARBA00023160"/>
    </source>
</evidence>
<keyword evidence="6" id="KW-0276">Fatty acid metabolism</keyword>
<evidence type="ECO:0000256" key="16">
    <source>
        <dbReference type="SAM" id="MobiDB-lite"/>
    </source>
</evidence>
<dbReference type="GeneTree" id="ENSGT00940000175661"/>
<evidence type="ECO:0000313" key="17">
    <source>
        <dbReference type="Ensembl" id="ENSONIP00000038765.1"/>
    </source>
</evidence>
<keyword evidence="7" id="KW-0809">Transit peptide</keyword>
<proteinExistence type="inferred from homology"/>
<dbReference type="PANTHER" id="PTHR47170">
    <property type="entry name" value="MALONYL-COA ACP TRANSACYLASE, ACP-BINDING"/>
    <property type="match status" value="1"/>
</dbReference>
<dbReference type="Proteomes" id="UP000005207">
    <property type="component" value="Unplaced"/>
</dbReference>
<evidence type="ECO:0000256" key="6">
    <source>
        <dbReference type="ARBA" id="ARBA00022832"/>
    </source>
</evidence>
<protein>
    <recommendedName>
        <fullName evidence="13">Malonyl-CoA-acyl carrier protein transacylase, mitochondrial</fullName>
        <ecNumber evidence="3">2.3.1.39</ecNumber>
    </recommendedName>
    <alternativeName>
        <fullName evidence="15">Mitochondrial malonyltransferase</fullName>
    </alternativeName>
    <alternativeName>
        <fullName evidence="14">[Acyl-carrier-protein] malonyltransferase</fullName>
    </alternativeName>
</protein>
<sequence>MCHCLVAVRMAASSRGKVRSLVSLSRTLSTNKPGSAAGDYPPPAEAPASPPNSEPAAAPQRRPKKDPSGCSVLLFPGQGSQFVGMGRGLLKYPNVKEMFTVAQKILGYDLCSRSTGIILVDDCQPSPFLQQLKYCCSLLHENFLLFLHLHLSLVRAETMQKASELVPSGMLSVIGRPQDQYNYACLQAKEHCKSLGMENPVCSVANYLFPDGRVIAGHQQALDFLQENSRRLKFMRTKTLPVSGAFHTELMASATEPSERCSGRWRSVSHFIQKGLTYFLKHAFNYSVKLHQSSFF</sequence>
<accession>A0A669BW48</accession>
<evidence type="ECO:0000256" key="1">
    <source>
        <dbReference type="ARBA" id="ARBA00004173"/>
    </source>
</evidence>
<keyword evidence="9" id="KW-0496">Mitochondrion</keyword>
<evidence type="ECO:0000256" key="3">
    <source>
        <dbReference type="ARBA" id="ARBA00013258"/>
    </source>
</evidence>
<dbReference type="Ensembl" id="ENSONIT00000092056.1">
    <property type="protein sequence ID" value="ENSONIP00000038765.1"/>
    <property type="gene ID" value="ENSONIG00000037320.1"/>
</dbReference>
<dbReference type="OMA" id="RNSSCWH"/>
<evidence type="ECO:0000256" key="8">
    <source>
        <dbReference type="ARBA" id="ARBA00023098"/>
    </source>
</evidence>
<evidence type="ECO:0000256" key="15">
    <source>
        <dbReference type="ARBA" id="ARBA00083656"/>
    </source>
</evidence>
<keyword evidence="8" id="KW-0443">Lipid metabolism</keyword>
<comment type="similarity">
    <text evidence="12">Belongs to the type II malonyltransferase family.</text>
</comment>